<evidence type="ECO:0000313" key="1">
    <source>
        <dbReference type="EMBL" id="MPM40153.1"/>
    </source>
</evidence>
<accession>A0A644ZN82</accession>
<protein>
    <submittedName>
        <fullName evidence="1">Uncharacterized protein</fullName>
    </submittedName>
</protein>
<comment type="caution">
    <text evidence="1">The sequence shown here is derived from an EMBL/GenBank/DDBJ whole genome shotgun (WGS) entry which is preliminary data.</text>
</comment>
<organism evidence="1">
    <name type="scientific">bioreactor metagenome</name>
    <dbReference type="NCBI Taxonomy" id="1076179"/>
    <lineage>
        <taxon>unclassified sequences</taxon>
        <taxon>metagenomes</taxon>
        <taxon>ecological metagenomes</taxon>
    </lineage>
</organism>
<reference evidence="1" key="1">
    <citation type="submission" date="2019-08" db="EMBL/GenBank/DDBJ databases">
        <authorList>
            <person name="Kucharzyk K."/>
            <person name="Murdoch R.W."/>
            <person name="Higgins S."/>
            <person name="Loffler F."/>
        </authorList>
    </citation>
    <scope>NUCLEOTIDE SEQUENCE</scope>
</reference>
<gene>
    <name evidence="1" type="ORF">SDC9_86792</name>
</gene>
<name>A0A644ZN82_9ZZZZ</name>
<proteinExistence type="predicted"/>
<dbReference type="AlphaFoldDB" id="A0A644ZN82"/>
<sequence>MGQYVVIGNAVVFYRRGVDIGVRGVNAVDILGKQDDVGADLGGPERRRRVCGEKGIAGAAAEDDHPPLFQVPDRPAADIWFCDGAHLDGGLYPDVHAFLLQYVGERQTVDYRCQHSHMVGPGAFHFAAAVLHAAPEIASADHDSDLDTKLKAFSDHVAHFGDHFKVEPSCGIARQRFSADFQEYAFIARFTHMFQLLPASWVLRPFLSFTYSNISF</sequence>
<dbReference type="EMBL" id="VSSQ01008896">
    <property type="protein sequence ID" value="MPM40153.1"/>
    <property type="molecule type" value="Genomic_DNA"/>
</dbReference>